<dbReference type="Proteomes" id="UP000799750">
    <property type="component" value="Unassembled WGS sequence"/>
</dbReference>
<dbReference type="Pfam" id="PF12937">
    <property type="entry name" value="F-box-like"/>
    <property type="match status" value="1"/>
</dbReference>
<reference evidence="2" key="1">
    <citation type="journal article" date="2020" name="Stud. Mycol.">
        <title>101 Dothideomycetes genomes: a test case for predicting lifestyles and emergence of pathogens.</title>
        <authorList>
            <person name="Haridas S."/>
            <person name="Albert R."/>
            <person name="Binder M."/>
            <person name="Bloem J."/>
            <person name="Labutti K."/>
            <person name="Salamov A."/>
            <person name="Andreopoulos B."/>
            <person name="Baker S."/>
            <person name="Barry K."/>
            <person name="Bills G."/>
            <person name="Bluhm B."/>
            <person name="Cannon C."/>
            <person name="Castanera R."/>
            <person name="Culley D."/>
            <person name="Daum C."/>
            <person name="Ezra D."/>
            <person name="Gonzalez J."/>
            <person name="Henrissat B."/>
            <person name="Kuo A."/>
            <person name="Liang C."/>
            <person name="Lipzen A."/>
            <person name="Lutzoni F."/>
            <person name="Magnuson J."/>
            <person name="Mondo S."/>
            <person name="Nolan M."/>
            <person name="Ohm R."/>
            <person name="Pangilinan J."/>
            <person name="Park H.-J."/>
            <person name="Ramirez L."/>
            <person name="Alfaro M."/>
            <person name="Sun H."/>
            <person name="Tritt A."/>
            <person name="Yoshinaga Y."/>
            <person name="Zwiers L.-H."/>
            <person name="Turgeon B."/>
            <person name="Goodwin S."/>
            <person name="Spatafora J."/>
            <person name="Crous P."/>
            <person name="Grigoriev I."/>
        </authorList>
    </citation>
    <scope>NUCLEOTIDE SEQUENCE</scope>
    <source>
        <strain evidence="2">CBS 269.34</strain>
    </source>
</reference>
<dbReference type="OrthoDB" id="10262814at2759"/>
<dbReference type="Gene3D" id="1.20.1280.50">
    <property type="match status" value="1"/>
</dbReference>
<dbReference type="AlphaFoldDB" id="A0A6A6QW31"/>
<name>A0A6A6QW31_9PEZI</name>
<dbReference type="SUPFAM" id="SSF81383">
    <property type="entry name" value="F-box domain"/>
    <property type="match status" value="1"/>
</dbReference>
<dbReference type="InterPro" id="IPR036047">
    <property type="entry name" value="F-box-like_dom_sf"/>
</dbReference>
<dbReference type="PROSITE" id="PS50181">
    <property type="entry name" value="FBOX"/>
    <property type="match status" value="1"/>
</dbReference>
<dbReference type="EMBL" id="MU004188">
    <property type="protein sequence ID" value="KAF2496324.1"/>
    <property type="molecule type" value="Genomic_DNA"/>
</dbReference>
<protein>
    <recommendedName>
        <fullName evidence="1">F-box domain-containing protein</fullName>
    </recommendedName>
</protein>
<sequence length="435" mass="48742">MATITDLPSELLIDTFAYLDRLDLKAVRGVCRRFAEISTPSIFQRVLVAPRYQALGAFQTIFQHAVYHKYVKEIVYDGSVYDAGLATNEQVYMAHLSRAECDAYRLDSWGRRKRFKQYQQLYHDQEGIQDSLILFRTLERGLESLPNVTTITYSPGPRNVPIEKKEAKDILPRGEPHSTPSFGGSEGIVQQCSHRGFHYLIGALALVKYSGIRTFRVEAADRPSEPQGTIFTSYAFELPDQAQLQAGLHLFSTLHNLDLPLSLAILGTSSSIPSHLTALRGLLRGAKELRTLSLHLHKWHPSPQSWAPNTSAVSLVLGKTTTWPHLRFLSLGGVHASAQELVDLALRHASTLREVRYSRCSLIEGKWSDVVDSILRTTHIDSFEISKVHEAVVGSRIFAHLSEAEMREFTYSGQLQVGAGGERYYVPSPGHRSVY</sequence>
<evidence type="ECO:0000259" key="1">
    <source>
        <dbReference type="PROSITE" id="PS50181"/>
    </source>
</evidence>
<gene>
    <name evidence="2" type="ORF">BU16DRAFT_526822</name>
</gene>
<keyword evidence="3" id="KW-1185">Reference proteome</keyword>
<feature type="domain" description="F-box" evidence="1">
    <location>
        <begin position="1"/>
        <end position="46"/>
    </location>
</feature>
<organism evidence="2 3">
    <name type="scientific">Lophium mytilinum</name>
    <dbReference type="NCBI Taxonomy" id="390894"/>
    <lineage>
        <taxon>Eukaryota</taxon>
        <taxon>Fungi</taxon>
        <taxon>Dikarya</taxon>
        <taxon>Ascomycota</taxon>
        <taxon>Pezizomycotina</taxon>
        <taxon>Dothideomycetes</taxon>
        <taxon>Pleosporomycetidae</taxon>
        <taxon>Mytilinidiales</taxon>
        <taxon>Mytilinidiaceae</taxon>
        <taxon>Lophium</taxon>
    </lineage>
</organism>
<dbReference type="PANTHER" id="PTHR42057:SF2">
    <property type="entry name" value="F-BOX DOMAIN PROTEIN (AFU_ORTHOLOGUE AFUA_4G00200)-RELATED"/>
    <property type="match status" value="1"/>
</dbReference>
<dbReference type="PANTHER" id="PTHR42057">
    <property type="entry name" value="F-BOX DOMAIN PROTEIN (AFU_ORTHOLOGUE AFUA_4G00200)"/>
    <property type="match status" value="1"/>
</dbReference>
<dbReference type="InterPro" id="IPR001810">
    <property type="entry name" value="F-box_dom"/>
</dbReference>
<evidence type="ECO:0000313" key="3">
    <source>
        <dbReference type="Proteomes" id="UP000799750"/>
    </source>
</evidence>
<evidence type="ECO:0000313" key="2">
    <source>
        <dbReference type="EMBL" id="KAF2496324.1"/>
    </source>
</evidence>
<proteinExistence type="predicted"/>
<accession>A0A6A6QW31</accession>